<dbReference type="Proteomes" id="UP001501764">
    <property type="component" value="Unassembled WGS sequence"/>
</dbReference>
<reference evidence="2" key="1">
    <citation type="journal article" date="2019" name="Int. J. Syst. Evol. Microbiol.">
        <title>The Global Catalogue of Microorganisms (GCM) 10K type strain sequencing project: providing services to taxonomists for standard genome sequencing and annotation.</title>
        <authorList>
            <consortium name="The Broad Institute Genomics Platform"/>
            <consortium name="The Broad Institute Genome Sequencing Center for Infectious Disease"/>
            <person name="Wu L."/>
            <person name="Ma J."/>
        </authorList>
    </citation>
    <scope>NUCLEOTIDE SEQUENCE [LARGE SCALE GENOMIC DNA]</scope>
    <source>
        <strain evidence="2">JCM 6485</strain>
    </source>
</reference>
<sequence length="122" mass="14150">MSFKRILGILEGNHAVKVTGVKLLNYEDERQALNLTVRTIEGGVYGNFLIFTNNVYLIDKLIDITYDDQPNDEVNEEDFFGIYMEITTKEKNGYMNIVDINPVEVEEEEEESEFEESEDIEL</sequence>
<evidence type="ECO:0000313" key="2">
    <source>
        <dbReference type="Proteomes" id="UP001501764"/>
    </source>
</evidence>
<evidence type="ECO:0000313" key="1">
    <source>
        <dbReference type="EMBL" id="GAA0860248.1"/>
    </source>
</evidence>
<protein>
    <submittedName>
        <fullName evidence="1">Uncharacterized protein</fullName>
    </submittedName>
</protein>
<dbReference type="RefSeq" id="WP_346026118.1">
    <property type="nucleotide sequence ID" value="NZ_BAAACO010000003.1"/>
</dbReference>
<organism evidence="1 2">
    <name type="scientific">Clostridium nitritogenes</name>
    <dbReference type="NCBI Taxonomy" id="83340"/>
    <lineage>
        <taxon>Bacteria</taxon>
        <taxon>Bacillati</taxon>
        <taxon>Bacillota</taxon>
        <taxon>Clostridia</taxon>
        <taxon>Eubacteriales</taxon>
        <taxon>Clostridiaceae</taxon>
        <taxon>Clostridium</taxon>
    </lineage>
</organism>
<comment type="caution">
    <text evidence="1">The sequence shown here is derived from an EMBL/GenBank/DDBJ whole genome shotgun (WGS) entry which is preliminary data.</text>
</comment>
<name>A0ABP3X3G4_9CLOT</name>
<dbReference type="EMBL" id="BAAACO010000003">
    <property type="protein sequence ID" value="GAA0860248.1"/>
    <property type="molecule type" value="Genomic_DNA"/>
</dbReference>
<accession>A0ABP3X3G4</accession>
<gene>
    <name evidence="1" type="ORF">GCM10008916_25730</name>
</gene>
<keyword evidence="2" id="KW-1185">Reference proteome</keyword>
<proteinExistence type="predicted"/>